<evidence type="ECO:0000256" key="11">
    <source>
        <dbReference type="ARBA" id="ARBA00023244"/>
    </source>
</evidence>
<evidence type="ECO:0000256" key="12">
    <source>
        <dbReference type="ARBA" id="ARBA00025628"/>
    </source>
</evidence>
<dbReference type="InterPro" id="IPR001731">
    <property type="entry name" value="ALAD"/>
</dbReference>
<dbReference type="InterPro" id="IPR013785">
    <property type="entry name" value="Aldolase_TIM"/>
</dbReference>
<dbReference type="GO" id="GO:0005829">
    <property type="term" value="C:cytosol"/>
    <property type="evidence" value="ECO:0007669"/>
    <property type="project" value="TreeGrafter"/>
</dbReference>
<dbReference type="Gene3D" id="3.20.20.70">
    <property type="entry name" value="Aldolase class I"/>
    <property type="match status" value="1"/>
</dbReference>
<keyword evidence="10 14" id="KW-0456">Lyase</keyword>
<evidence type="ECO:0000256" key="5">
    <source>
        <dbReference type="ARBA" id="ARBA00012053"/>
    </source>
</evidence>
<comment type="caution">
    <text evidence="17">The sequence shown here is derived from an EMBL/GenBank/DDBJ whole genome shotgun (WGS) entry which is preliminary data.</text>
</comment>
<keyword evidence="18" id="KW-1185">Reference proteome</keyword>
<dbReference type="UniPathway" id="UPA00251">
    <property type="reaction ID" value="UER00318"/>
</dbReference>
<keyword evidence="9" id="KW-0350">Heme biosynthesis</keyword>
<proteinExistence type="inferred from homology"/>
<dbReference type="GO" id="GO:0008270">
    <property type="term" value="F:zinc ion binding"/>
    <property type="evidence" value="ECO:0007669"/>
    <property type="project" value="TreeGrafter"/>
</dbReference>
<dbReference type="PANTHER" id="PTHR11458:SF0">
    <property type="entry name" value="DELTA-AMINOLEVULINIC ACID DEHYDRATASE"/>
    <property type="match status" value="1"/>
</dbReference>
<evidence type="ECO:0000256" key="15">
    <source>
        <dbReference type="RuleBase" id="RU004161"/>
    </source>
</evidence>
<dbReference type="SMART" id="SM01004">
    <property type="entry name" value="ALAD"/>
    <property type="match status" value="1"/>
</dbReference>
<dbReference type="FunFam" id="3.20.20.70:FF:000048">
    <property type="entry name" value="Delta-aminolevulinic acid dehydratase"/>
    <property type="match status" value="1"/>
</dbReference>
<dbReference type="OrthoDB" id="1530at2759"/>
<evidence type="ECO:0000256" key="6">
    <source>
        <dbReference type="ARBA" id="ARBA00020771"/>
    </source>
</evidence>
<evidence type="ECO:0000313" key="17">
    <source>
        <dbReference type="EMBL" id="KAF4636245.1"/>
    </source>
</evidence>
<evidence type="ECO:0000256" key="14">
    <source>
        <dbReference type="RuleBase" id="RU000515"/>
    </source>
</evidence>
<comment type="cofactor">
    <cofactor evidence="1">
        <name>Zn(2+)</name>
        <dbReference type="ChEBI" id="CHEBI:29105"/>
    </cofactor>
</comment>
<keyword evidence="7" id="KW-0479">Metal-binding</keyword>
<dbReference type="PANTHER" id="PTHR11458">
    <property type="entry name" value="DELTA-AMINOLEVULINIC ACID DEHYDRATASE"/>
    <property type="match status" value="1"/>
</dbReference>
<evidence type="ECO:0000256" key="2">
    <source>
        <dbReference type="ARBA" id="ARBA00004694"/>
    </source>
</evidence>
<name>A0A8H4RUF7_9HELO</name>
<evidence type="ECO:0000256" key="7">
    <source>
        <dbReference type="ARBA" id="ARBA00022723"/>
    </source>
</evidence>
<evidence type="ECO:0000256" key="3">
    <source>
        <dbReference type="ARBA" id="ARBA00008055"/>
    </source>
</evidence>
<dbReference type="GO" id="GO:0006782">
    <property type="term" value="P:protoporphyrinogen IX biosynthetic process"/>
    <property type="evidence" value="ECO:0007669"/>
    <property type="project" value="UniProtKB-UniPathway"/>
</dbReference>
<dbReference type="InterPro" id="IPR030656">
    <property type="entry name" value="ALAD_AS"/>
</dbReference>
<comment type="catalytic activity">
    <reaction evidence="13 14">
        <text>2 5-aminolevulinate = porphobilinogen + 2 H2O + H(+)</text>
        <dbReference type="Rhea" id="RHEA:24064"/>
        <dbReference type="ChEBI" id="CHEBI:15377"/>
        <dbReference type="ChEBI" id="CHEBI:15378"/>
        <dbReference type="ChEBI" id="CHEBI:58126"/>
        <dbReference type="ChEBI" id="CHEBI:356416"/>
        <dbReference type="EC" id="4.2.1.24"/>
    </reaction>
</comment>
<dbReference type="EC" id="4.2.1.24" evidence="5 14"/>
<dbReference type="GO" id="GO:0004655">
    <property type="term" value="F:porphobilinogen synthase activity"/>
    <property type="evidence" value="ECO:0007669"/>
    <property type="project" value="UniProtKB-EC"/>
</dbReference>
<dbReference type="CDD" id="cd04824">
    <property type="entry name" value="eu_ALAD_PBGS_cysteine_rich"/>
    <property type="match status" value="1"/>
</dbReference>
<dbReference type="SUPFAM" id="SSF51569">
    <property type="entry name" value="Aldolase"/>
    <property type="match status" value="1"/>
</dbReference>
<comment type="pathway">
    <text evidence="2">Porphyrin-containing compound metabolism; protoporphyrin-IX biosynthesis; coproporphyrinogen-III from 5-aminolevulinate: step 1/4.</text>
</comment>
<dbReference type="EMBL" id="JAAMPI010000075">
    <property type="protein sequence ID" value="KAF4636245.1"/>
    <property type="molecule type" value="Genomic_DNA"/>
</dbReference>
<dbReference type="AlphaFoldDB" id="A0A8H4RUF7"/>
<dbReference type="PROSITE" id="PS00169">
    <property type="entry name" value="D_ALA_DEHYDRATASE"/>
    <property type="match status" value="1"/>
</dbReference>
<evidence type="ECO:0000313" key="18">
    <source>
        <dbReference type="Proteomes" id="UP000566819"/>
    </source>
</evidence>
<protein>
    <recommendedName>
        <fullName evidence="6 14">Delta-aminolevulinic acid dehydratase</fullName>
        <ecNumber evidence="5 14">4.2.1.24</ecNumber>
    </recommendedName>
</protein>
<keyword evidence="8" id="KW-0862">Zinc</keyword>
<gene>
    <name evidence="17" type="ORF">G7Y89_g1857</name>
</gene>
<evidence type="ECO:0000256" key="10">
    <source>
        <dbReference type="ARBA" id="ARBA00023239"/>
    </source>
</evidence>
<sequence>MPITPIKYQKHTSGILEENRGSMFRSIETSNPVKLEVVKLSSSNQRRLIGNLEDSGFPRLAETGKLLLPSPKSDLRDKDRMSFSNFVQDISFRDNDRRQTARGASSASTIDDRRSHVSRAMSYASTTATSVSIAGDISSQLHGGYSHPLARSWQAERQLTKSMLIYPLFISDQDDEETLIPSLPDQHRRGINKIIPFLEPLVRKGLRSVILFGVPMAPGVKDALGTAADDPKGPVMASIRLLRQRFPQLYIVADVCLCEYTSHGHCGILRDDGSLNNQLSVDRISDVAIAYAQAGAHCVAPSDMNDGRIRAIKLKLIELGIAHKTLLMSYAAKFSGCLYGPFRDAAGSVPSFGDRKCYQLPPGGRGLARRAIERDIGEGADIIMVKPANQYLDIISDAKDIGKNMPIAAYQVSGEFAMLHAGAKAGVFDLKTIAFESTEGILRAGANIVVSYFTPQFLDWLEV</sequence>
<accession>A0A8H4RUF7</accession>
<keyword evidence="11 14" id="KW-0627">Porphyrin biosynthesis</keyword>
<organism evidence="17 18">
    <name type="scientific">Cudoniella acicularis</name>
    <dbReference type="NCBI Taxonomy" id="354080"/>
    <lineage>
        <taxon>Eukaryota</taxon>
        <taxon>Fungi</taxon>
        <taxon>Dikarya</taxon>
        <taxon>Ascomycota</taxon>
        <taxon>Pezizomycotina</taxon>
        <taxon>Leotiomycetes</taxon>
        <taxon>Helotiales</taxon>
        <taxon>Tricladiaceae</taxon>
        <taxon>Cudoniella</taxon>
    </lineage>
</organism>
<comment type="similarity">
    <text evidence="3 15">Belongs to the ALAD family.</text>
</comment>
<evidence type="ECO:0000256" key="8">
    <source>
        <dbReference type="ARBA" id="ARBA00022833"/>
    </source>
</evidence>
<dbReference type="Pfam" id="PF00490">
    <property type="entry name" value="ALAD"/>
    <property type="match status" value="1"/>
</dbReference>
<dbReference type="NCBIfam" id="NF006762">
    <property type="entry name" value="PRK09283.1"/>
    <property type="match status" value="1"/>
</dbReference>
<dbReference type="Proteomes" id="UP000566819">
    <property type="component" value="Unassembled WGS sequence"/>
</dbReference>
<evidence type="ECO:0000256" key="16">
    <source>
        <dbReference type="SAM" id="MobiDB-lite"/>
    </source>
</evidence>
<evidence type="ECO:0000256" key="9">
    <source>
        <dbReference type="ARBA" id="ARBA00023133"/>
    </source>
</evidence>
<feature type="region of interest" description="Disordered" evidence="16">
    <location>
        <begin position="94"/>
        <end position="113"/>
    </location>
</feature>
<evidence type="ECO:0000256" key="1">
    <source>
        <dbReference type="ARBA" id="ARBA00001947"/>
    </source>
</evidence>
<comment type="subunit">
    <text evidence="4 14">Homooctamer.</text>
</comment>
<comment type="function">
    <text evidence="12">Catalyzes an early step in the biosynthesis of tetrapyrroles. Binds two molecules of 5-aminolevulinate per subunit, each at a distinct site, and catalyzes their condensation to form porphobilinogen.</text>
</comment>
<reference evidence="17 18" key="1">
    <citation type="submission" date="2020-03" db="EMBL/GenBank/DDBJ databases">
        <title>Draft Genome Sequence of Cudoniella acicularis.</title>
        <authorList>
            <person name="Buettner E."/>
            <person name="Kellner H."/>
        </authorList>
    </citation>
    <scope>NUCLEOTIDE SEQUENCE [LARGE SCALE GENOMIC DNA]</scope>
    <source>
        <strain evidence="17 18">DSM 108380</strain>
    </source>
</reference>
<evidence type="ECO:0000256" key="4">
    <source>
        <dbReference type="ARBA" id="ARBA00011823"/>
    </source>
</evidence>
<dbReference type="PRINTS" id="PR00144">
    <property type="entry name" value="DALDHYDRTASE"/>
</dbReference>
<evidence type="ECO:0000256" key="13">
    <source>
        <dbReference type="ARBA" id="ARBA00047651"/>
    </source>
</evidence>